<evidence type="ECO:0000256" key="3">
    <source>
        <dbReference type="ARBA" id="ARBA00023004"/>
    </source>
</evidence>
<dbReference type="RefSeq" id="WP_014330204.1">
    <property type="nucleotide sequence ID" value="NZ_CP187426.1"/>
</dbReference>
<accession>A0A844A3N5</accession>
<dbReference type="InterPro" id="IPR051395">
    <property type="entry name" value="Cytochrome_c_Peroxidase/MauG"/>
</dbReference>
<dbReference type="EMBL" id="WISZ01000011">
    <property type="protein sequence ID" value="MQX06831.1"/>
    <property type="molecule type" value="Genomic_DNA"/>
</dbReference>
<dbReference type="GO" id="GO:0009055">
    <property type="term" value="F:electron transfer activity"/>
    <property type="evidence" value="ECO:0007669"/>
    <property type="project" value="InterPro"/>
</dbReference>
<feature type="domain" description="Cytochrome c" evidence="5">
    <location>
        <begin position="324"/>
        <end position="494"/>
    </location>
</feature>
<dbReference type="GO" id="GO:0020037">
    <property type="term" value="F:heme binding"/>
    <property type="evidence" value="ECO:0007669"/>
    <property type="project" value="InterPro"/>
</dbReference>
<evidence type="ECO:0000256" key="1">
    <source>
        <dbReference type="ARBA" id="ARBA00022617"/>
    </source>
</evidence>
<dbReference type="SUPFAM" id="SSF46626">
    <property type="entry name" value="Cytochrome c"/>
    <property type="match status" value="1"/>
</dbReference>
<evidence type="ECO:0000256" key="2">
    <source>
        <dbReference type="ARBA" id="ARBA00022723"/>
    </source>
</evidence>
<keyword evidence="1 4" id="KW-0349">Heme</keyword>
<dbReference type="Gene3D" id="1.10.760.10">
    <property type="entry name" value="Cytochrome c-like domain"/>
    <property type="match status" value="1"/>
</dbReference>
<dbReference type="Pfam" id="PF21419">
    <property type="entry name" value="RoxA-like_Cyt-c"/>
    <property type="match status" value="1"/>
</dbReference>
<comment type="caution">
    <text evidence="6">The sequence shown here is derived from an EMBL/GenBank/DDBJ whole genome shotgun (WGS) entry which is preliminary data.</text>
</comment>
<evidence type="ECO:0000313" key="6">
    <source>
        <dbReference type="EMBL" id="MQX06831.1"/>
    </source>
</evidence>
<proteinExistence type="predicted"/>
<dbReference type="AlphaFoldDB" id="A0A844A3N5"/>
<keyword evidence="2 4" id="KW-0479">Metal-binding</keyword>
<dbReference type="PANTHER" id="PTHR30600:SF9">
    <property type="entry name" value="BLR7738 PROTEIN"/>
    <property type="match status" value="1"/>
</dbReference>
<evidence type="ECO:0000313" key="7">
    <source>
        <dbReference type="Proteomes" id="UP000466694"/>
    </source>
</evidence>
<keyword evidence="3 4" id="KW-0408">Iron</keyword>
<organism evidence="6 7">
    <name type="scientific">Rhizobium fredii</name>
    <name type="common">Sinorhizobium fredii</name>
    <dbReference type="NCBI Taxonomy" id="380"/>
    <lineage>
        <taxon>Bacteria</taxon>
        <taxon>Pseudomonadati</taxon>
        <taxon>Pseudomonadota</taxon>
        <taxon>Alphaproteobacteria</taxon>
        <taxon>Hyphomicrobiales</taxon>
        <taxon>Rhizobiaceae</taxon>
        <taxon>Sinorhizobium/Ensifer group</taxon>
        <taxon>Sinorhizobium</taxon>
    </lineage>
</organism>
<dbReference type="PROSITE" id="PS51007">
    <property type="entry name" value="CYTC"/>
    <property type="match status" value="1"/>
</dbReference>
<reference evidence="6 7" key="1">
    <citation type="journal article" date="2013" name="Genome Biol.">
        <title>Comparative genomics of the core and accessory genomes of 48 Sinorhizobium strains comprising five genospecies.</title>
        <authorList>
            <person name="Sugawara M."/>
            <person name="Epstein B."/>
            <person name="Badgley B.D."/>
            <person name="Unno T."/>
            <person name="Xu L."/>
            <person name="Reese J."/>
            <person name="Gyaneshwar P."/>
            <person name="Denny R."/>
            <person name="Mudge J."/>
            <person name="Bharti A.K."/>
            <person name="Farmer A.D."/>
            <person name="May G.D."/>
            <person name="Woodward J.E."/>
            <person name="Medigue C."/>
            <person name="Vallenet D."/>
            <person name="Lajus A."/>
            <person name="Rouy Z."/>
            <person name="Martinez-Vaz B."/>
            <person name="Tiffin P."/>
            <person name="Young N.D."/>
            <person name="Sadowsky M.J."/>
        </authorList>
    </citation>
    <scope>NUCLEOTIDE SEQUENCE [LARGE SCALE GENOMIC DNA]</scope>
    <source>
        <strain evidence="6 7">USDA205</strain>
    </source>
</reference>
<protein>
    <submittedName>
        <fullName evidence="6">Cytochrome c</fullName>
    </submittedName>
</protein>
<gene>
    <name evidence="6" type="ORF">GHK48_00370</name>
</gene>
<evidence type="ECO:0000256" key="4">
    <source>
        <dbReference type="PROSITE-ProRule" id="PRU00433"/>
    </source>
</evidence>
<dbReference type="GO" id="GO:0004130">
    <property type="term" value="F:cytochrome-c peroxidase activity"/>
    <property type="evidence" value="ECO:0007669"/>
    <property type="project" value="TreeGrafter"/>
</dbReference>
<dbReference type="Proteomes" id="UP000466694">
    <property type="component" value="Unassembled WGS sequence"/>
</dbReference>
<dbReference type="InterPro" id="IPR009056">
    <property type="entry name" value="Cyt_c-like_dom"/>
</dbReference>
<evidence type="ECO:0000259" key="5">
    <source>
        <dbReference type="PROSITE" id="PS51007"/>
    </source>
</evidence>
<sequence>MRRRRRRFWKVLLGVLIVLVAVASAAYLLLFRPVAQPRTNDLAKVFNHGSIGNEETQGLPYWIWRVLPQLFPEHLPANKDGYSAFGLFWVRGEPVPVGLSVSTLGVIPRVAPNCAFCHQGSYRLSADDPPTLVSAGAGARVNPQAYIRFLIAAGADSRFNADAIMPEITAIYDMPLWERALYRFLLIPATWAALQEQGRTFAWMQSRPDWGPGRIDPFNPVKFQNLRLPDDGTIGNSDMMPLWSLGELEATNERRFSLHWDGLQTDLRETVLSGAIGDGMTYKSFPRTEPTLDRMSDFVRLQPPPPSPFSSARPIGDPYRVETAAVDAGRAIYQAECAVCHEPGGARYRTPISIVEVGTDRHRLDMWTPAARQRYADYESDYKWGFVNFQKTEGYAATGLKGLWLRGPYLHNGSVPTLKALLDPPVERPRRFYRGYDLIDPENGGFVSAAGTDGERYGSLYDTALPGNGNTGHLWGTDLPATAKEDLLAYLKTL</sequence>
<dbReference type="GO" id="GO:0046872">
    <property type="term" value="F:metal ion binding"/>
    <property type="evidence" value="ECO:0007669"/>
    <property type="project" value="UniProtKB-KW"/>
</dbReference>
<name>A0A844A3N5_RHIFR</name>
<dbReference type="PANTHER" id="PTHR30600">
    <property type="entry name" value="CYTOCHROME C PEROXIDASE-RELATED"/>
    <property type="match status" value="1"/>
</dbReference>
<dbReference type="InterPro" id="IPR036909">
    <property type="entry name" value="Cyt_c-like_dom_sf"/>
</dbReference>